<feature type="transmembrane region" description="Helical" evidence="1">
    <location>
        <begin position="14"/>
        <end position="34"/>
    </location>
</feature>
<keyword evidence="1" id="KW-0472">Membrane</keyword>
<dbReference type="STRING" id="36844.SAMN04488501_10544"/>
<keyword evidence="1" id="KW-0812">Transmembrane</keyword>
<keyword evidence="3" id="KW-1185">Reference proteome</keyword>
<accession>A0A0L6ZEV5</accession>
<evidence type="ECO:0000313" key="2">
    <source>
        <dbReference type="EMBL" id="KOA21506.1"/>
    </source>
</evidence>
<proteinExistence type="predicted"/>
<sequence length="211" mass="24846">MCLFDIPDKFITPMISATAVIIGSLIGATCSWITMKHSIKENMNVENKIVEDNRKYEEIQKMSKICENINIIRLDICTAIFQSIRNLNDFSKENYLSMNPILLNRDYSKIVASLTNRFDLKEMSYIYQLYGIIEIINEHIKNYKLNDNNSYNLIIRDCELLLHKIYGDNYKSILKMDIDKIKYEQLYDNQIIKIGYKKILKKLDENVCTDK</sequence>
<dbReference type="EMBL" id="LHUR01000005">
    <property type="protein sequence ID" value="KOA21506.1"/>
    <property type="molecule type" value="Genomic_DNA"/>
</dbReference>
<evidence type="ECO:0000256" key="1">
    <source>
        <dbReference type="SAM" id="Phobius"/>
    </source>
</evidence>
<keyword evidence="1" id="KW-1133">Transmembrane helix</keyword>
<name>A0A0L6ZEV5_9CLOT</name>
<gene>
    <name evidence="2" type="ORF">CLHOM_01770</name>
</gene>
<dbReference type="Proteomes" id="UP000037043">
    <property type="component" value="Unassembled WGS sequence"/>
</dbReference>
<comment type="caution">
    <text evidence="2">The sequence shown here is derived from an EMBL/GenBank/DDBJ whole genome shotgun (WGS) entry which is preliminary data.</text>
</comment>
<evidence type="ECO:0000313" key="3">
    <source>
        <dbReference type="Proteomes" id="UP000037043"/>
    </source>
</evidence>
<protein>
    <submittedName>
        <fullName evidence="2">Uncharacterized protein</fullName>
    </submittedName>
</protein>
<dbReference type="PATRIC" id="fig|1121318.3.peg.176"/>
<dbReference type="RefSeq" id="WP_242846717.1">
    <property type="nucleotide sequence ID" value="NZ_LHUR01000005.1"/>
</dbReference>
<reference evidence="3" key="1">
    <citation type="submission" date="2015-08" db="EMBL/GenBank/DDBJ databases">
        <title>Genome sequence of the strict anaerobe Clostridium homopropionicum LuHBu1 (DSM 5847T).</title>
        <authorList>
            <person name="Poehlein A."/>
            <person name="Beck M."/>
            <person name="Schiel-Bengelsdorf B."/>
            <person name="Bengelsdorf F.R."/>
            <person name="Daniel R."/>
            <person name="Duerre P."/>
        </authorList>
    </citation>
    <scope>NUCLEOTIDE SEQUENCE [LARGE SCALE GENOMIC DNA]</scope>
    <source>
        <strain evidence="3">DSM 5847</strain>
    </source>
</reference>
<organism evidence="2 3">
    <name type="scientific">Clostridium homopropionicum DSM 5847</name>
    <dbReference type="NCBI Taxonomy" id="1121318"/>
    <lineage>
        <taxon>Bacteria</taxon>
        <taxon>Bacillati</taxon>
        <taxon>Bacillota</taxon>
        <taxon>Clostridia</taxon>
        <taxon>Eubacteriales</taxon>
        <taxon>Clostridiaceae</taxon>
        <taxon>Clostridium</taxon>
    </lineage>
</organism>
<dbReference type="AlphaFoldDB" id="A0A0L6ZEV5"/>